<name>A0A0X3NM13_SCHSO</name>
<dbReference type="PANTHER" id="PTHR24205">
    <property type="entry name" value="FOUR AND A HALF LIM DOMAINS PROTEIN"/>
    <property type="match status" value="1"/>
</dbReference>
<dbReference type="GO" id="GO:0005634">
    <property type="term" value="C:nucleus"/>
    <property type="evidence" value="ECO:0007669"/>
    <property type="project" value="TreeGrafter"/>
</dbReference>
<evidence type="ECO:0000256" key="5">
    <source>
        <dbReference type="PROSITE-ProRule" id="PRU00125"/>
    </source>
</evidence>
<dbReference type="PROSITE" id="PS50023">
    <property type="entry name" value="LIM_DOMAIN_2"/>
    <property type="match status" value="2"/>
</dbReference>
<dbReference type="SMART" id="SM00132">
    <property type="entry name" value="LIM"/>
    <property type="match status" value="2"/>
</dbReference>
<reference evidence="7" key="1">
    <citation type="submission" date="2016-01" db="EMBL/GenBank/DDBJ databases">
        <title>Reference transcriptome for the parasite Schistocephalus solidus: insights into the molecular evolution of parasitism.</title>
        <authorList>
            <person name="Hebert F.O."/>
            <person name="Grambauer S."/>
            <person name="Barber I."/>
            <person name="Landry C.R."/>
            <person name="Aubin-Horth N."/>
        </authorList>
    </citation>
    <scope>NUCLEOTIDE SEQUENCE</scope>
</reference>
<dbReference type="GO" id="GO:0030018">
    <property type="term" value="C:Z disc"/>
    <property type="evidence" value="ECO:0007669"/>
    <property type="project" value="TreeGrafter"/>
</dbReference>
<keyword evidence="1 5" id="KW-0479">Metal-binding</keyword>
<accession>A0A0X3NM13</accession>
<evidence type="ECO:0000259" key="6">
    <source>
        <dbReference type="PROSITE" id="PS50023"/>
    </source>
</evidence>
<dbReference type="PANTHER" id="PTHR24205:SF16">
    <property type="entry name" value="GH01042P-RELATED"/>
    <property type="match status" value="1"/>
</dbReference>
<dbReference type="Pfam" id="PF00412">
    <property type="entry name" value="LIM"/>
    <property type="match status" value="2"/>
</dbReference>
<organism evidence="7">
    <name type="scientific">Schistocephalus solidus</name>
    <name type="common">Tapeworm</name>
    <dbReference type="NCBI Taxonomy" id="70667"/>
    <lineage>
        <taxon>Eukaryota</taxon>
        <taxon>Metazoa</taxon>
        <taxon>Spiralia</taxon>
        <taxon>Lophotrochozoa</taxon>
        <taxon>Platyhelminthes</taxon>
        <taxon>Cestoda</taxon>
        <taxon>Eucestoda</taxon>
        <taxon>Diphyllobothriidea</taxon>
        <taxon>Diphyllobothriidae</taxon>
        <taxon>Schistocephalus</taxon>
    </lineage>
</organism>
<dbReference type="AlphaFoldDB" id="A0A0X3NM13"/>
<evidence type="ECO:0000256" key="4">
    <source>
        <dbReference type="ARBA" id="ARBA00023038"/>
    </source>
</evidence>
<dbReference type="InterPro" id="IPR001781">
    <property type="entry name" value="Znf_LIM"/>
</dbReference>
<keyword evidence="4 5" id="KW-0440">LIM domain</keyword>
<feature type="domain" description="LIM zinc-binding" evidence="6">
    <location>
        <begin position="49"/>
        <end position="109"/>
    </location>
</feature>
<proteinExistence type="predicted"/>
<feature type="domain" description="LIM zinc-binding" evidence="6">
    <location>
        <begin position="110"/>
        <end position="164"/>
    </location>
</feature>
<dbReference type="GO" id="GO:0003712">
    <property type="term" value="F:transcription coregulator activity"/>
    <property type="evidence" value="ECO:0007669"/>
    <property type="project" value="TreeGrafter"/>
</dbReference>
<evidence type="ECO:0000256" key="1">
    <source>
        <dbReference type="ARBA" id="ARBA00022723"/>
    </source>
</evidence>
<dbReference type="CDD" id="cd08368">
    <property type="entry name" value="LIM"/>
    <property type="match status" value="1"/>
</dbReference>
<evidence type="ECO:0000256" key="3">
    <source>
        <dbReference type="ARBA" id="ARBA00022833"/>
    </source>
</evidence>
<evidence type="ECO:0000256" key="2">
    <source>
        <dbReference type="ARBA" id="ARBA00022737"/>
    </source>
</evidence>
<keyword evidence="2" id="KW-0677">Repeat</keyword>
<feature type="non-terminal residue" evidence="7">
    <location>
        <position position="1"/>
    </location>
</feature>
<protein>
    <submittedName>
        <fullName evidence="7">Four and a half LIM domains protein 1</fullName>
    </submittedName>
</protein>
<dbReference type="EMBL" id="GEEE01024528">
    <property type="protein sequence ID" value="JAP38697.1"/>
    <property type="molecule type" value="Transcribed_RNA"/>
</dbReference>
<dbReference type="Gene3D" id="2.10.110.10">
    <property type="entry name" value="Cysteine Rich Protein"/>
    <property type="match status" value="2"/>
</dbReference>
<dbReference type="PROSITE" id="PS00478">
    <property type="entry name" value="LIM_DOMAIN_1"/>
    <property type="match status" value="1"/>
</dbReference>
<dbReference type="SUPFAM" id="SSF57716">
    <property type="entry name" value="Glucocorticoid receptor-like (DNA-binding domain)"/>
    <property type="match status" value="2"/>
</dbReference>
<sequence>QCPNIHAANPRTVIEGAIEKVLLQSRLYKSQPHRQNKQVELTTTKDIMSSCEKCSKPLSEGQVVTAAGKKIHTDCFVCTQCKGKLVGVKFRSKDCGTYCESCYTEKFQPKCAKCAKVIGLKIPYTTYKNQAYHSDCFVCGKCKKSIQGERFNELEGQFTCSNCR</sequence>
<gene>
    <name evidence="7" type="primary">FHL1</name>
    <name evidence="7" type="ORF">TR102604</name>
</gene>
<dbReference type="GO" id="GO:0046872">
    <property type="term" value="F:metal ion binding"/>
    <property type="evidence" value="ECO:0007669"/>
    <property type="project" value="UniProtKB-KW"/>
</dbReference>
<keyword evidence="3 5" id="KW-0862">Zinc</keyword>
<evidence type="ECO:0000313" key="7">
    <source>
        <dbReference type="EMBL" id="JAP38697.1"/>
    </source>
</evidence>